<organism evidence="11 12">
    <name type="scientific">Roseospira navarrensis</name>
    <dbReference type="NCBI Taxonomy" id="140058"/>
    <lineage>
        <taxon>Bacteria</taxon>
        <taxon>Pseudomonadati</taxon>
        <taxon>Pseudomonadota</taxon>
        <taxon>Alphaproteobacteria</taxon>
        <taxon>Rhodospirillales</taxon>
        <taxon>Rhodospirillaceae</taxon>
        <taxon>Roseospira</taxon>
    </lineage>
</organism>
<evidence type="ECO:0000256" key="2">
    <source>
        <dbReference type="ARBA" id="ARBA00005386"/>
    </source>
</evidence>
<dbReference type="AlphaFoldDB" id="A0A7X1ZF34"/>
<dbReference type="Proteomes" id="UP000434582">
    <property type="component" value="Unassembled WGS sequence"/>
</dbReference>
<accession>A0A7X1ZF34</accession>
<sequence>MRPDMPRRSRKRDRPGPATVDRVAGERSATVQPRLTVRDHADQEVLTILNHAFSLYMDGDPVGARLAADMAASAVPVSGPAQAVLGRHLMSIDNPEAAEAALRTACDLGEADEDTLNQLALSLEAQGNFDEAIRRLEQVIALNPARADAYLRMGVILGLRRRGIAAITLLRQAVHMDPRSGELRLLLARTARSVGNAAVAAQAVRAAYALAPGHPAAVAALAEHLADRGDPRAALRTMIRASRLAPSDPALLSRCLDLRHGLPGQTPAMLASVHRVWQCRFGAPVPPRPLPADPTGRPLRVGLISPAFRDGPIGWIVRPLLAHRDPARIRVTLLSDGAGDDPVAEALRQRADAWIDVAGLSDDRVARIVRDAGLDVLIDMTGHGRGNRLTLFARQRPAPVQAAWAGYPGTTGLRAMDLVLTDAAVMPEDDDAHATERVVRLRHGILTLDPADLPETALQERASARPRTGGVALGGFAGPDRIGEPTVVLWVKALTAMPAAHLLLKDRAWADPGAVAHLRACFKAHGIAPDRLVVEASDSRQDLRSALAKVDVLLDPYPVSCALTALEALALGVPVVTLPGAAARSRLAAAQLARAGQRDGIAADADGYVAAAQHALSRPRTPVKPNPAAWATGFTAALEEAVAAVAATARAEEDEDALA</sequence>
<protein>
    <recommendedName>
        <fullName evidence="3">protein O-GlcNAc transferase</fullName>
        <ecNumber evidence="3">2.4.1.255</ecNumber>
    </recommendedName>
</protein>
<feature type="domain" description="O-GlcNAc transferase C-terminal" evidence="10">
    <location>
        <begin position="481"/>
        <end position="613"/>
    </location>
</feature>
<evidence type="ECO:0000256" key="9">
    <source>
        <dbReference type="SAM" id="MobiDB-lite"/>
    </source>
</evidence>
<dbReference type="PANTHER" id="PTHR44835:SF1">
    <property type="entry name" value="PROTEIN O-GLCNAC TRANSFERASE"/>
    <property type="match status" value="1"/>
</dbReference>
<dbReference type="GO" id="GO:0097363">
    <property type="term" value="F:protein O-acetylglucosaminyltransferase activity"/>
    <property type="evidence" value="ECO:0007669"/>
    <property type="project" value="UniProtKB-EC"/>
</dbReference>
<evidence type="ECO:0000313" key="12">
    <source>
        <dbReference type="Proteomes" id="UP000434582"/>
    </source>
</evidence>
<dbReference type="Gene3D" id="3.40.50.2000">
    <property type="entry name" value="Glycogen Phosphorylase B"/>
    <property type="match status" value="1"/>
</dbReference>
<dbReference type="PANTHER" id="PTHR44835">
    <property type="entry name" value="UDP-N-ACETYLGLUCOSAMINE--PEPTIDE N-ACETYLGLUCOSAMINYLTRANSFERASE SPINDLY-RELATED"/>
    <property type="match status" value="1"/>
</dbReference>
<evidence type="ECO:0000259" key="10">
    <source>
        <dbReference type="Pfam" id="PF13844"/>
    </source>
</evidence>
<dbReference type="InterPro" id="IPR051939">
    <property type="entry name" value="Glycosyltr_41/O-GlcNAc_trsf"/>
</dbReference>
<reference evidence="11 12" key="1">
    <citation type="submission" date="2019-10" db="EMBL/GenBank/DDBJ databases">
        <title>Draft whole-genome sequence of the purple nonsulfur photosynthetic bacterium Roseospira navarrensis DSM 15114.</title>
        <authorList>
            <person name="Kyndt J.A."/>
            <person name="Meyer T.E."/>
        </authorList>
    </citation>
    <scope>NUCLEOTIDE SEQUENCE [LARGE SCALE GENOMIC DNA]</scope>
    <source>
        <strain evidence="11 12">DSM 15114</strain>
    </source>
</reference>
<dbReference type="EC" id="2.4.1.255" evidence="3"/>
<gene>
    <name evidence="11" type="ORF">GHC57_06040</name>
</gene>
<evidence type="ECO:0000256" key="6">
    <source>
        <dbReference type="ARBA" id="ARBA00022737"/>
    </source>
</evidence>
<proteinExistence type="inferred from homology"/>
<evidence type="ECO:0000256" key="4">
    <source>
        <dbReference type="ARBA" id="ARBA00022676"/>
    </source>
</evidence>
<evidence type="ECO:0000256" key="1">
    <source>
        <dbReference type="ARBA" id="ARBA00004922"/>
    </source>
</evidence>
<evidence type="ECO:0000256" key="3">
    <source>
        <dbReference type="ARBA" id="ARBA00011970"/>
    </source>
</evidence>
<name>A0A7X1ZF34_9PROT</name>
<dbReference type="SMART" id="SM00028">
    <property type="entry name" value="TPR"/>
    <property type="match status" value="4"/>
</dbReference>
<keyword evidence="4" id="KW-0328">Glycosyltransferase</keyword>
<keyword evidence="5" id="KW-0808">Transferase</keyword>
<comment type="pathway">
    <text evidence="1">Protein modification; protein glycosylation.</text>
</comment>
<feature type="repeat" description="TPR" evidence="8">
    <location>
        <begin position="113"/>
        <end position="146"/>
    </location>
</feature>
<dbReference type="Gene3D" id="3.40.50.11380">
    <property type="match status" value="1"/>
</dbReference>
<evidence type="ECO:0000256" key="7">
    <source>
        <dbReference type="ARBA" id="ARBA00022803"/>
    </source>
</evidence>
<dbReference type="InterPro" id="IPR019734">
    <property type="entry name" value="TPR_rpt"/>
</dbReference>
<keyword evidence="12" id="KW-1185">Reference proteome</keyword>
<feature type="domain" description="O-GlcNAc transferase C-terminal" evidence="10">
    <location>
        <begin position="296"/>
        <end position="445"/>
    </location>
</feature>
<dbReference type="EMBL" id="WIVE01000012">
    <property type="protein sequence ID" value="MQX36075.1"/>
    <property type="molecule type" value="Genomic_DNA"/>
</dbReference>
<dbReference type="Pfam" id="PF13844">
    <property type="entry name" value="Glyco_transf_41"/>
    <property type="match status" value="2"/>
</dbReference>
<evidence type="ECO:0000256" key="8">
    <source>
        <dbReference type="PROSITE-ProRule" id="PRU00339"/>
    </source>
</evidence>
<comment type="caution">
    <text evidence="11">The sequence shown here is derived from an EMBL/GenBank/DDBJ whole genome shotgun (WGS) entry which is preliminary data.</text>
</comment>
<dbReference type="SUPFAM" id="SSF48452">
    <property type="entry name" value="TPR-like"/>
    <property type="match status" value="1"/>
</dbReference>
<evidence type="ECO:0000313" key="11">
    <source>
        <dbReference type="EMBL" id="MQX36075.1"/>
    </source>
</evidence>
<dbReference type="InterPro" id="IPR011990">
    <property type="entry name" value="TPR-like_helical_dom_sf"/>
</dbReference>
<dbReference type="InterPro" id="IPR029489">
    <property type="entry name" value="OGT/SEC/SPY_C"/>
</dbReference>
<comment type="similarity">
    <text evidence="2">Belongs to the glycosyltransferase 41 family. O-GlcNAc transferase subfamily.</text>
</comment>
<feature type="region of interest" description="Disordered" evidence="9">
    <location>
        <begin position="1"/>
        <end position="29"/>
    </location>
</feature>
<evidence type="ECO:0000256" key="5">
    <source>
        <dbReference type="ARBA" id="ARBA00022679"/>
    </source>
</evidence>
<dbReference type="Gene3D" id="1.25.40.10">
    <property type="entry name" value="Tetratricopeptide repeat domain"/>
    <property type="match status" value="1"/>
</dbReference>
<dbReference type="PROSITE" id="PS50005">
    <property type="entry name" value="TPR"/>
    <property type="match status" value="1"/>
</dbReference>
<keyword evidence="6" id="KW-0677">Repeat</keyword>
<dbReference type="Pfam" id="PF13432">
    <property type="entry name" value="TPR_16"/>
    <property type="match status" value="2"/>
</dbReference>
<dbReference type="SUPFAM" id="SSF53756">
    <property type="entry name" value="UDP-Glycosyltransferase/glycogen phosphorylase"/>
    <property type="match status" value="1"/>
</dbReference>
<keyword evidence="7 8" id="KW-0802">TPR repeat</keyword>